<dbReference type="SUPFAM" id="SSF55399">
    <property type="entry name" value="Subtilisin inhibitor"/>
    <property type="match status" value="1"/>
</dbReference>
<proteinExistence type="inferred from homology"/>
<evidence type="ECO:0000256" key="2">
    <source>
        <dbReference type="ARBA" id="ARBA00010472"/>
    </source>
</evidence>
<gene>
    <name evidence="9" type="ORF">J5Y05_15135</name>
</gene>
<evidence type="ECO:0000256" key="1">
    <source>
        <dbReference type="ARBA" id="ARBA00004613"/>
    </source>
</evidence>
<evidence type="ECO:0000256" key="6">
    <source>
        <dbReference type="ARBA" id="ARBA00023157"/>
    </source>
</evidence>
<dbReference type="Proteomes" id="UP000677875">
    <property type="component" value="Unassembled WGS sequence"/>
</dbReference>
<accession>A0A940XG90</accession>
<dbReference type="Pfam" id="PF00720">
    <property type="entry name" value="SSI"/>
    <property type="match status" value="1"/>
</dbReference>
<feature type="signal peptide" evidence="7">
    <location>
        <begin position="1"/>
        <end position="32"/>
    </location>
</feature>
<feature type="domain" description="Subtilisin inhibitor" evidence="8">
    <location>
        <begin position="84"/>
        <end position="158"/>
    </location>
</feature>
<dbReference type="InterPro" id="IPR023549">
    <property type="entry name" value="Subtilisin_inhibitor"/>
</dbReference>
<evidence type="ECO:0000313" key="10">
    <source>
        <dbReference type="Proteomes" id="UP000677875"/>
    </source>
</evidence>
<comment type="caution">
    <text evidence="9">The sequence shown here is derived from an EMBL/GenBank/DDBJ whole genome shotgun (WGS) entry which is preliminary data.</text>
</comment>
<feature type="chain" id="PRO_5037795742" description="Subtilisin inhibitor domain-containing protein" evidence="7">
    <location>
        <begin position="33"/>
        <end position="187"/>
    </location>
</feature>
<keyword evidence="6" id="KW-1015">Disulfide bond</keyword>
<dbReference type="EMBL" id="JAGPNL010000003">
    <property type="protein sequence ID" value="MBQ0827835.1"/>
    <property type="molecule type" value="Genomic_DNA"/>
</dbReference>
<protein>
    <recommendedName>
        <fullName evidence="8">Subtilisin inhibitor domain-containing protein</fullName>
    </recommendedName>
</protein>
<comment type="similarity">
    <text evidence="2">Belongs to the protease inhibitor I16 (SSI) family.</text>
</comment>
<comment type="subcellular location">
    <subcellularLocation>
        <location evidence="1">Secreted</location>
    </subcellularLocation>
</comment>
<keyword evidence="10" id="KW-1185">Reference proteome</keyword>
<dbReference type="RefSeq" id="WP_210872541.1">
    <property type="nucleotide sequence ID" value="NZ_JAGPNL010000003.1"/>
</dbReference>
<dbReference type="AlphaFoldDB" id="A0A940XG90"/>
<name>A0A940XG90_9ACTN</name>
<evidence type="ECO:0000256" key="4">
    <source>
        <dbReference type="ARBA" id="ARBA00022690"/>
    </source>
</evidence>
<keyword evidence="5" id="KW-0722">Serine protease inhibitor</keyword>
<dbReference type="InterPro" id="IPR036819">
    <property type="entry name" value="Subtilisin_inhibitor-like_sf"/>
</dbReference>
<evidence type="ECO:0000259" key="8">
    <source>
        <dbReference type="Pfam" id="PF00720"/>
    </source>
</evidence>
<evidence type="ECO:0000256" key="7">
    <source>
        <dbReference type="SAM" id="SignalP"/>
    </source>
</evidence>
<evidence type="ECO:0000256" key="5">
    <source>
        <dbReference type="ARBA" id="ARBA00022900"/>
    </source>
</evidence>
<dbReference type="GO" id="GO:0004867">
    <property type="term" value="F:serine-type endopeptidase inhibitor activity"/>
    <property type="evidence" value="ECO:0007669"/>
    <property type="project" value="UniProtKB-KW"/>
</dbReference>
<keyword evidence="3" id="KW-0964">Secreted</keyword>
<reference evidence="9" key="1">
    <citation type="submission" date="2021-04" db="EMBL/GenBank/DDBJ databases">
        <title>Genome seq and assembly of Streptomyces sp. RG38.</title>
        <authorList>
            <person name="Chhetri G."/>
        </authorList>
    </citation>
    <scope>NUCLEOTIDE SEQUENCE</scope>
    <source>
        <strain evidence="9">RG38</strain>
    </source>
</reference>
<dbReference type="GO" id="GO:0005576">
    <property type="term" value="C:extracellular region"/>
    <property type="evidence" value="ECO:0007669"/>
    <property type="project" value="UniProtKB-SubCell"/>
</dbReference>
<keyword evidence="7" id="KW-0732">Signal</keyword>
<keyword evidence="4" id="KW-0646">Protease inhibitor</keyword>
<dbReference type="Gene3D" id="3.30.350.10">
    <property type="entry name" value="Subtilisin inhibitor-like"/>
    <property type="match status" value="1"/>
</dbReference>
<evidence type="ECO:0000313" key="9">
    <source>
        <dbReference type="EMBL" id="MBQ0827835.1"/>
    </source>
</evidence>
<sequence>MVQLISHSAVRRLGTVVVSVAALASLSSAAYADAGPFTGHRSGHVTGVGAGLLAGTGAGVWSPVPPHLRDEEPAGDHLTITVRGAGPGADGTYELYCRPGGGSHPDPDGACAVVDGNARWGQETFAPVPEGSFCTLQYGGPATAHVTGVWDGRAVDATYDRSNGCEISRWDRMVPLLPDLRAPGAGA</sequence>
<evidence type="ECO:0000256" key="3">
    <source>
        <dbReference type="ARBA" id="ARBA00022525"/>
    </source>
</evidence>
<organism evidence="9 10">
    <name type="scientific">Streptomyces tagetis</name>
    <dbReference type="NCBI Taxonomy" id="2820809"/>
    <lineage>
        <taxon>Bacteria</taxon>
        <taxon>Bacillati</taxon>
        <taxon>Actinomycetota</taxon>
        <taxon>Actinomycetes</taxon>
        <taxon>Kitasatosporales</taxon>
        <taxon>Streptomycetaceae</taxon>
        <taxon>Streptomyces</taxon>
    </lineage>
</organism>